<evidence type="ECO:0000313" key="14">
    <source>
        <dbReference type="Proteomes" id="UP000538817"/>
    </source>
</evidence>
<keyword evidence="4 11" id="KW-0732">Signal</keyword>
<keyword evidence="6 10" id="KW-0472">Membrane</keyword>
<evidence type="ECO:0000256" key="4">
    <source>
        <dbReference type="ARBA" id="ARBA00022729"/>
    </source>
</evidence>
<reference evidence="13 14" key="1">
    <citation type="submission" date="2019-09" db="EMBL/GenBank/DDBJ databases">
        <title>Bird 10,000 Genomes (B10K) Project - Family phase.</title>
        <authorList>
            <person name="Zhang G."/>
        </authorList>
    </citation>
    <scope>NUCLEOTIDE SEQUENCE [LARGE SCALE GENOMIC DNA]</scope>
    <source>
        <strain evidence="13">B10K-MSB-04</strain>
    </source>
</reference>
<keyword evidence="5 10" id="KW-1133">Transmembrane helix</keyword>
<dbReference type="Pfam" id="PF00086">
    <property type="entry name" value="Thyroglobulin_1"/>
    <property type="match status" value="1"/>
</dbReference>
<feature type="domain" description="Thyroglobulin type-1" evidence="12">
    <location>
        <begin position="58"/>
        <end position="131"/>
    </location>
</feature>
<evidence type="ECO:0000256" key="6">
    <source>
        <dbReference type="ARBA" id="ARBA00023136"/>
    </source>
</evidence>
<dbReference type="SUPFAM" id="SSF57610">
    <property type="entry name" value="Thyroglobulin type-1 domain"/>
    <property type="match status" value="1"/>
</dbReference>
<gene>
    <name evidence="13" type="primary">Tacstd2</name>
    <name evidence="13" type="ORF">NOTPEN_R04834</name>
</gene>
<evidence type="ECO:0000256" key="2">
    <source>
        <dbReference type="ARBA" id="ARBA00007669"/>
    </source>
</evidence>
<keyword evidence="3 10" id="KW-0812">Transmembrane</keyword>
<organism evidence="13 14">
    <name type="scientific">Nothoprocta pentlandii</name>
    <dbReference type="NCBI Taxonomy" id="2585814"/>
    <lineage>
        <taxon>Eukaryota</taxon>
        <taxon>Metazoa</taxon>
        <taxon>Chordata</taxon>
        <taxon>Craniata</taxon>
        <taxon>Vertebrata</taxon>
        <taxon>Euteleostomi</taxon>
        <taxon>Archelosauria</taxon>
        <taxon>Archosauria</taxon>
        <taxon>Dinosauria</taxon>
        <taxon>Saurischia</taxon>
        <taxon>Theropoda</taxon>
        <taxon>Coelurosauria</taxon>
        <taxon>Aves</taxon>
        <taxon>Palaeognathae</taxon>
        <taxon>Tinamiformes</taxon>
        <taxon>Tinamidae</taxon>
        <taxon>Nothoprocta</taxon>
    </lineage>
</organism>
<dbReference type="PROSITE" id="PS00484">
    <property type="entry name" value="THYROGLOBULIN_1_1"/>
    <property type="match status" value="1"/>
</dbReference>
<dbReference type="InterPro" id="IPR036857">
    <property type="entry name" value="Thyroglobulin_1_sf"/>
</dbReference>
<dbReference type="InterPro" id="IPR000716">
    <property type="entry name" value="Thyroglobulin_1"/>
</dbReference>
<evidence type="ECO:0000256" key="8">
    <source>
        <dbReference type="ARBA" id="ARBA00023180"/>
    </source>
</evidence>
<keyword evidence="8" id="KW-0325">Glycoprotein</keyword>
<evidence type="ECO:0000259" key="12">
    <source>
        <dbReference type="PROSITE" id="PS51162"/>
    </source>
</evidence>
<dbReference type="EMBL" id="VZSG01000157">
    <property type="protein sequence ID" value="NWX85371.1"/>
    <property type="molecule type" value="Genomic_DNA"/>
</dbReference>
<dbReference type="InterPro" id="IPR043406">
    <property type="entry name" value="EPCAM/Trop-2"/>
</dbReference>
<feature type="signal peptide" evidence="11">
    <location>
        <begin position="1"/>
        <end position="19"/>
    </location>
</feature>
<dbReference type="Proteomes" id="UP000538817">
    <property type="component" value="Unassembled WGS sequence"/>
</dbReference>
<feature type="non-terminal residue" evidence="13">
    <location>
        <position position="307"/>
    </location>
</feature>
<evidence type="ECO:0000313" key="13">
    <source>
        <dbReference type="EMBL" id="NWX85371.1"/>
    </source>
</evidence>
<feature type="chain" id="PRO_5029654182" evidence="11">
    <location>
        <begin position="20"/>
        <end position="307"/>
    </location>
</feature>
<proteinExistence type="inferred from homology"/>
<dbReference type="Gene3D" id="4.10.800.10">
    <property type="entry name" value="Thyroglobulin type-1"/>
    <property type="match status" value="1"/>
</dbReference>
<evidence type="ECO:0000256" key="1">
    <source>
        <dbReference type="ARBA" id="ARBA00004479"/>
    </source>
</evidence>
<sequence>MESQLAVLLLLALLVASWGQESCSCAMNKWTLCTQDESGTCTCTLVGSDHRVNCSTLTSKCLLMKAEMTQRKGKRSHSPHSYFVGNDGTYSPDCEDSGVFKARQCDQSNTCWCVDTAGFIRTEQGDQSLHCRELIRTSWIYLELKHRRVPSAFGDRQVAKALEHLFLSRYKLHPKFIAGVKYDAPFIQIRLNQNDFQKSDSDVDIADVAYYFEKDIKNNSIFHTNNKLNISVDGKALDFENILIYYIDEKPPQFSAKRMISGITAVVTAVTLTFGVTLMLILSWQWIRHYPRFEILRNRSSEKSNFT</sequence>
<comment type="caution">
    <text evidence="13">The sequence shown here is derived from an EMBL/GenBank/DDBJ whole genome shotgun (WGS) entry which is preliminary data.</text>
</comment>
<name>A0A7K6ZNJ5_9AVES</name>
<accession>A0A7K6ZNJ5</accession>
<keyword evidence="7" id="KW-1015">Disulfide bond</keyword>
<dbReference type="SMART" id="SM00211">
    <property type="entry name" value="TY"/>
    <property type="match status" value="1"/>
</dbReference>
<protein>
    <submittedName>
        <fullName evidence="13">TACD2 protein</fullName>
    </submittedName>
</protein>
<dbReference type="CDD" id="cd00191">
    <property type="entry name" value="TY"/>
    <property type="match status" value="1"/>
</dbReference>
<comment type="similarity">
    <text evidence="2">Belongs to the EPCAM family.</text>
</comment>
<evidence type="ECO:0000256" key="5">
    <source>
        <dbReference type="ARBA" id="ARBA00022989"/>
    </source>
</evidence>
<keyword evidence="14" id="KW-1185">Reference proteome</keyword>
<evidence type="ECO:0000256" key="11">
    <source>
        <dbReference type="SAM" id="SignalP"/>
    </source>
</evidence>
<evidence type="ECO:0000256" key="10">
    <source>
        <dbReference type="SAM" id="Phobius"/>
    </source>
</evidence>
<dbReference type="GO" id="GO:0016020">
    <property type="term" value="C:membrane"/>
    <property type="evidence" value="ECO:0007669"/>
    <property type="project" value="UniProtKB-SubCell"/>
</dbReference>
<dbReference type="PROSITE" id="PS51162">
    <property type="entry name" value="THYROGLOBULIN_1_2"/>
    <property type="match status" value="1"/>
</dbReference>
<evidence type="ECO:0000256" key="3">
    <source>
        <dbReference type="ARBA" id="ARBA00022692"/>
    </source>
</evidence>
<comment type="subcellular location">
    <subcellularLocation>
        <location evidence="1">Membrane</location>
        <topology evidence="1">Single-pass type I membrane protein</topology>
    </subcellularLocation>
</comment>
<dbReference type="Pfam" id="PF18635">
    <property type="entry name" value="EpCAM_N"/>
    <property type="match status" value="1"/>
</dbReference>
<evidence type="ECO:0000256" key="7">
    <source>
        <dbReference type="ARBA" id="ARBA00023157"/>
    </source>
</evidence>
<dbReference type="Pfam" id="PF21283">
    <property type="entry name" value="EPCAM-Trop-2_C"/>
    <property type="match status" value="1"/>
</dbReference>
<evidence type="ECO:0000256" key="9">
    <source>
        <dbReference type="PROSITE-ProRule" id="PRU00500"/>
    </source>
</evidence>
<feature type="non-terminal residue" evidence="13">
    <location>
        <position position="1"/>
    </location>
</feature>
<dbReference type="PANTHER" id="PTHR14168:SF5">
    <property type="entry name" value="TUMOR-ASSOCIATED CALCIUM SIGNAL TRANSDUCER 2"/>
    <property type="match status" value="1"/>
</dbReference>
<feature type="transmembrane region" description="Helical" evidence="10">
    <location>
        <begin position="259"/>
        <end position="282"/>
    </location>
</feature>
<dbReference type="AlphaFoldDB" id="A0A7K6ZNJ5"/>
<dbReference type="InterPro" id="IPR041630">
    <property type="entry name" value="EpCAM_N"/>
</dbReference>
<dbReference type="PANTHER" id="PTHR14168">
    <property type="entry name" value="TUMOR-ASSOCIATED CALCIUM SIGNAL TRANSDUCER"/>
    <property type="match status" value="1"/>
</dbReference>
<comment type="caution">
    <text evidence="9">Lacks conserved residue(s) required for the propagation of feature annotation.</text>
</comment>
<dbReference type="InterPro" id="IPR049420">
    <property type="entry name" value="EPCAM-Trop-2_C"/>
</dbReference>